<evidence type="ECO:0008006" key="3">
    <source>
        <dbReference type="Google" id="ProtNLM"/>
    </source>
</evidence>
<name>E6UEY1_RUMA7</name>
<dbReference type="Pfam" id="PF21983">
    <property type="entry name" value="NikA-like"/>
    <property type="match status" value="1"/>
</dbReference>
<sequence>MRKSEKKKQVIKRDRYLKIRVTEEELEAFKRKFKNSGMRTFSGFVRAMIFEGYIVHFNEEELREIYHLVANISNNISQIILHVSRDDDSFDSDIAEIKEKMAQIWQPLNFFTCKVLQLRH</sequence>
<dbReference type="InterPro" id="IPR053842">
    <property type="entry name" value="NikA-like"/>
</dbReference>
<evidence type="ECO:0000313" key="1">
    <source>
        <dbReference type="EMBL" id="ADU22980.1"/>
    </source>
</evidence>
<organism evidence="1 2">
    <name type="scientific">Ruminococcus albus (strain ATCC 27210 / DSM 20455 / JCM 14654 / NCDO 2250 / 7)</name>
    <dbReference type="NCBI Taxonomy" id="697329"/>
    <lineage>
        <taxon>Bacteria</taxon>
        <taxon>Bacillati</taxon>
        <taxon>Bacillota</taxon>
        <taxon>Clostridia</taxon>
        <taxon>Eubacteriales</taxon>
        <taxon>Oscillospiraceae</taxon>
        <taxon>Ruminococcus</taxon>
    </lineage>
</organism>
<dbReference type="AlphaFoldDB" id="E6UEY1"/>
<dbReference type="EMBL" id="CP002403">
    <property type="protein sequence ID" value="ADU22980.1"/>
    <property type="molecule type" value="Genomic_DNA"/>
</dbReference>
<reference evidence="1 2" key="1">
    <citation type="journal article" date="2011" name="J. Bacteriol.">
        <title>Complete genome of the cellulolytic ruminal bacterium Ruminococcus albus 7.</title>
        <authorList>
            <person name="Suen G."/>
            <person name="Stevenson D.M."/>
            <person name="Bruce D.C."/>
            <person name="Chertkov O."/>
            <person name="Copeland A."/>
            <person name="Cheng J.F."/>
            <person name="Detter C."/>
            <person name="Detter J.C."/>
            <person name="Goodwin L.A."/>
            <person name="Han C.S."/>
            <person name="Hauser L.J."/>
            <person name="Ivanova N.N."/>
            <person name="Kyrpides N.C."/>
            <person name="Land M.L."/>
            <person name="Lapidus A."/>
            <person name="Lucas S."/>
            <person name="Ovchinnikova G."/>
            <person name="Pitluck S."/>
            <person name="Tapia R."/>
            <person name="Woyke T."/>
            <person name="Boyum J."/>
            <person name="Mead D."/>
            <person name="Weimer P.J."/>
        </authorList>
    </citation>
    <scope>NUCLEOTIDE SEQUENCE [LARGE SCALE GENOMIC DNA]</scope>
    <source>
        <strain evidence="2">ATCC 27210 / DSM 20455 / JCM 14654 / NCDO 2250 / 7</strain>
    </source>
</reference>
<dbReference type="HOGENOM" id="CLU_137404_3_1_9"/>
<gene>
    <name evidence="1" type="ordered locus">Rumal_2500</name>
</gene>
<proteinExistence type="predicted"/>
<dbReference type="OrthoDB" id="9804743at2"/>
<dbReference type="STRING" id="697329.Rumal_2500"/>
<protein>
    <recommendedName>
        <fullName evidence="3">Plasmid mobilization relaxosome protein MobC</fullName>
    </recommendedName>
</protein>
<evidence type="ECO:0000313" key="2">
    <source>
        <dbReference type="Proteomes" id="UP000006919"/>
    </source>
</evidence>
<accession>E6UEY1</accession>
<dbReference type="Proteomes" id="UP000006919">
    <property type="component" value="Chromosome"/>
</dbReference>
<dbReference type="KEGG" id="ral:Rumal_2500"/>
<dbReference type="RefSeq" id="WP_013499113.1">
    <property type="nucleotide sequence ID" value="NC_014833.1"/>
</dbReference>
<dbReference type="eggNOG" id="ENOG50315BV">
    <property type="taxonomic scope" value="Bacteria"/>
</dbReference>